<reference evidence="3" key="1">
    <citation type="submission" date="2024-02" db="UniProtKB">
        <authorList>
            <consortium name="WormBaseParasite"/>
        </authorList>
    </citation>
    <scope>IDENTIFICATION</scope>
</reference>
<evidence type="ECO:0000313" key="3">
    <source>
        <dbReference type="WBParaSite" id="MBELARI_LOCUS13923"/>
    </source>
</evidence>
<feature type="signal peptide" evidence="1">
    <location>
        <begin position="1"/>
        <end position="16"/>
    </location>
</feature>
<dbReference type="AlphaFoldDB" id="A0AAF3EIS6"/>
<name>A0AAF3EIS6_9BILA</name>
<accession>A0AAF3EIS6</accession>
<dbReference type="Proteomes" id="UP000887575">
    <property type="component" value="Unassembled WGS sequence"/>
</dbReference>
<dbReference type="WBParaSite" id="MBELARI_LOCUS13923">
    <property type="protein sequence ID" value="MBELARI_LOCUS13923"/>
    <property type="gene ID" value="MBELARI_LOCUS13923"/>
</dbReference>
<protein>
    <submittedName>
        <fullName evidence="3">Uncharacterized protein</fullName>
    </submittedName>
</protein>
<sequence length="91" mass="10110">MRLAKTPLLMIRLVHCAPPFISNDDQPLCDAVEQAIRPCLCCKKECWYTIVSAATHELGYMPGEAGEQEALSTLKSIRQCVIENCAQVCLK</sequence>
<keyword evidence="2" id="KW-1185">Reference proteome</keyword>
<keyword evidence="1" id="KW-0732">Signal</keyword>
<proteinExistence type="predicted"/>
<organism evidence="2 3">
    <name type="scientific">Mesorhabditis belari</name>
    <dbReference type="NCBI Taxonomy" id="2138241"/>
    <lineage>
        <taxon>Eukaryota</taxon>
        <taxon>Metazoa</taxon>
        <taxon>Ecdysozoa</taxon>
        <taxon>Nematoda</taxon>
        <taxon>Chromadorea</taxon>
        <taxon>Rhabditida</taxon>
        <taxon>Rhabditina</taxon>
        <taxon>Rhabditomorpha</taxon>
        <taxon>Rhabditoidea</taxon>
        <taxon>Rhabditidae</taxon>
        <taxon>Mesorhabditinae</taxon>
        <taxon>Mesorhabditis</taxon>
    </lineage>
</organism>
<feature type="chain" id="PRO_5042196444" evidence="1">
    <location>
        <begin position="17"/>
        <end position="91"/>
    </location>
</feature>
<evidence type="ECO:0000256" key="1">
    <source>
        <dbReference type="SAM" id="SignalP"/>
    </source>
</evidence>
<evidence type="ECO:0000313" key="2">
    <source>
        <dbReference type="Proteomes" id="UP000887575"/>
    </source>
</evidence>